<keyword evidence="2" id="KW-0812">Transmembrane</keyword>
<dbReference type="AlphaFoldDB" id="A0AAP0WQV7"/>
<dbReference type="EMBL" id="JBBPBK010000011">
    <property type="protein sequence ID" value="KAK9275606.1"/>
    <property type="molecule type" value="Genomic_DNA"/>
</dbReference>
<keyword evidence="2" id="KW-0472">Membrane</keyword>
<proteinExistence type="predicted"/>
<gene>
    <name evidence="3" type="ORF">L1049_022873</name>
</gene>
<evidence type="ECO:0000313" key="3">
    <source>
        <dbReference type="EMBL" id="KAK9275606.1"/>
    </source>
</evidence>
<evidence type="ECO:0000256" key="1">
    <source>
        <dbReference type="SAM" id="MobiDB-lite"/>
    </source>
</evidence>
<keyword evidence="2" id="KW-1133">Transmembrane helix</keyword>
<dbReference type="PANTHER" id="PTHR34379:SF3">
    <property type="entry name" value="PROTEIN, PUTATIVE-RELATED"/>
    <property type="match status" value="1"/>
</dbReference>
<reference evidence="3 4" key="1">
    <citation type="journal article" date="2024" name="Plant J.">
        <title>Genome sequences and population genomics reveal climatic adaptation and genomic divergence between two closely related sweetgum species.</title>
        <authorList>
            <person name="Xu W.Q."/>
            <person name="Ren C.Q."/>
            <person name="Zhang X.Y."/>
            <person name="Comes H.P."/>
            <person name="Liu X.H."/>
            <person name="Li Y.G."/>
            <person name="Kettle C.J."/>
            <person name="Jalonen R."/>
            <person name="Gaisberger H."/>
            <person name="Ma Y.Z."/>
            <person name="Qiu Y.X."/>
        </authorList>
    </citation>
    <scope>NUCLEOTIDE SEQUENCE [LARGE SCALE GENOMIC DNA]</scope>
    <source>
        <strain evidence="3">Hangzhou</strain>
    </source>
</reference>
<comment type="caution">
    <text evidence="3">The sequence shown here is derived from an EMBL/GenBank/DDBJ whole genome shotgun (WGS) entry which is preliminary data.</text>
</comment>
<dbReference type="Proteomes" id="UP001415857">
    <property type="component" value="Unassembled WGS sequence"/>
</dbReference>
<sequence>MAQIQNKTFDTNTRRGCFQGCFGFSAQVSDKMSPEKVGLANRKKTRWLSWSRLRSKKSGTKTVPVDATLSEKTSQVIENRSSTKPKSKSKPDKLAPKLQIPSTGPKRPGRQIPAAVSDQNAIENTQKTKYGPEQSSILENRNNLDHLESAKNDTCQKRLSFSRKIEAIRTGPGSPETKPKSGSTAAVMSPAISSPARNRDKRAANMPPIHSASMVKKSDGKNVAQVGKLDPMVGMSIIMVTLIIMLLWGRLCAILCTSAWFYFIPRIWASVKSNGTTQNKSNSDDVDINSEEYKKKVVLDGFLERNHRSPFGIL</sequence>
<feature type="region of interest" description="Disordered" evidence="1">
    <location>
        <begin position="168"/>
        <end position="203"/>
    </location>
</feature>
<evidence type="ECO:0000256" key="2">
    <source>
        <dbReference type="SAM" id="Phobius"/>
    </source>
</evidence>
<keyword evidence="4" id="KW-1185">Reference proteome</keyword>
<name>A0AAP0WQV7_LIQFO</name>
<dbReference type="PANTHER" id="PTHR34379">
    <property type="entry name" value="OS07G0553800 PROTEIN"/>
    <property type="match status" value="1"/>
</dbReference>
<accession>A0AAP0WQV7</accession>
<feature type="region of interest" description="Disordered" evidence="1">
    <location>
        <begin position="74"/>
        <end position="136"/>
    </location>
</feature>
<protein>
    <submittedName>
        <fullName evidence="3">Uncharacterized protein</fullName>
    </submittedName>
</protein>
<dbReference type="InterPro" id="IPR040411">
    <property type="entry name" value="At5g23160-like"/>
</dbReference>
<organism evidence="3 4">
    <name type="scientific">Liquidambar formosana</name>
    <name type="common">Formosan gum</name>
    <dbReference type="NCBI Taxonomy" id="63359"/>
    <lineage>
        <taxon>Eukaryota</taxon>
        <taxon>Viridiplantae</taxon>
        <taxon>Streptophyta</taxon>
        <taxon>Embryophyta</taxon>
        <taxon>Tracheophyta</taxon>
        <taxon>Spermatophyta</taxon>
        <taxon>Magnoliopsida</taxon>
        <taxon>eudicotyledons</taxon>
        <taxon>Gunneridae</taxon>
        <taxon>Pentapetalae</taxon>
        <taxon>Saxifragales</taxon>
        <taxon>Altingiaceae</taxon>
        <taxon>Liquidambar</taxon>
    </lineage>
</organism>
<feature type="transmembrane region" description="Helical" evidence="2">
    <location>
        <begin position="237"/>
        <end position="263"/>
    </location>
</feature>
<feature type="compositionally biased region" description="Polar residues" evidence="1">
    <location>
        <begin position="180"/>
        <end position="196"/>
    </location>
</feature>
<feature type="compositionally biased region" description="Polar residues" evidence="1">
    <location>
        <begin position="117"/>
        <end position="136"/>
    </location>
</feature>
<evidence type="ECO:0000313" key="4">
    <source>
        <dbReference type="Proteomes" id="UP001415857"/>
    </source>
</evidence>